<keyword evidence="2" id="KW-0732">Signal</keyword>
<accession>A0ABP8WRT3</accession>
<dbReference type="PROSITE" id="PS51257">
    <property type="entry name" value="PROKAR_LIPOPROTEIN"/>
    <property type="match status" value="1"/>
</dbReference>
<dbReference type="EMBL" id="BAABIM010000004">
    <property type="protein sequence ID" value="GAA4693565.1"/>
    <property type="molecule type" value="Genomic_DNA"/>
</dbReference>
<comment type="caution">
    <text evidence="4">The sequence shown here is derived from an EMBL/GenBank/DDBJ whole genome shotgun (WGS) entry which is preliminary data.</text>
</comment>
<reference evidence="5" key="1">
    <citation type="journal article" date="2019" name="Int. J. Syst. Evol. Microbiol.">
        <title>The Global Catalogue of Microorganisms (GCM) 10K type strain sequencing project: providing services to taxonomists for standard genome sequencing and annotation.</title>
        <authorList>
            <consortium name="The Broad Institute Genomics Platform"/>
            <consortium name="The Broad Institute Genome Sequencing Center for Infectious Disease"/>
            <person name="Wu L."/>
            <person name="Ma J."/>
        </authorList>
    </citation>
    <scope>NUCLEOTIDE SEQUENCE [LARGE SCALE GENOMIC DNA]</scope>
    <source>
        <strain evidence="5">JCM 18127</strain>
    </source>
</reference>
<feature type="chain" id="PRO_5045671272" description="Bacterial spore germination immunoglobulin-like domain-containing protein" evidence="2">
    <location>
        <begin position="26"/>
        <end position="325"/>
    </location>
</feature>
<protein>
    <recommendedName>
        <fullName evidence="3">Bacterial spore germination immunoglobulin-like domain-containing protein</fullName>
    </recommendedName>
</protein>
<feature type="region of interest" description="Disordered" evidence="1">
    <location>
        <begin position="25"/>
        <end position="72"/>
    </location>
</feature>
<feature type="domain" description="Bacterial spore germination immunoglobulin-like" evidence="3">
    <location>
        <begin position="227"/>
        <end position="309"/>
    </location>
</feature>
<name>A0ABP8WRT3_9ACTN</name>
<evidence type="ECO:0000313" key="5">
    <source>
        <dbReference type="Proteomes" id="UP001500621"/>
    </source>
</evidence>
<organism evidence="4 5">
    <name type="scientific">Nocardioides nanhaiensis</name>
    <dbReference type="NCBI Taxonomy" id="1476871"/>
    <lineage>
        <taxon>Bacteria</taxon>
        <taxon>Bacillati</taxon>
        <taxon>Actinomycetota</taxon>
        <taxon>Actinomycetes</taxon>
        <taxon>Propionibacteriales</taxon>
        <taxon>Nocardioidaceae</taxon>
        <taxon>Nocardioides</taxon>
    </lineage>
</organism>
<sequence>MSARPLPRTRARLAVLAVATSLALAGCGGSDDDGGTAEEPTSSAPASPSESAAEPSTPAETSEAPSESEDAGEQVAAPVYFVGDGPSLAGRSRGPVLFREFRDVDAADPVTDALELLLSGDALDPDYRSPLATPTAAGLAGTSLDGTGDQAQVTLELADDSLVARPAGMSAREARTAAQAVVYTVSGIAQARVRVFATLDGAPTTLFGVPTENGLRSAPELDVLNLVSVSDPAEGTTVSGSFTATGVGSSFEATIPWQVRRGEEVVLDGFTTAEGWIDGLYPWEAEVDVSGLEPGEYTFAAMTDDPTAGTEGFGPAEDTRTIVVE</sequence>
<gene>
    <name evidence="4" type="ORF">GCM10023226_34290</name>
</gene>
<feature type="compositionally biased region" description="Low complexity" evidence="1">
    <location>
        <begin position="37"/>
        <end position="65"/>
    </location>
</feature>
<evidence type="ECO:0000259" key="3">
    <source>
        <dbReference type="Pfam" id="PF10648"/>
    </source>
</evidence>
<feature type="signal peptide" evidence="2">
    <location>
        <begin position="1"/>
        <end position="25"/>
    </location>
</feature>
<keyword evidence="5" id="KW-1185">Reference proteome</keyword>
<evidence type="ECO:0000256" key="1">
    <source>
        <dbReference type="SAM" id="MobiDB-lite"/>
    </source>
</evidence>
<evidence type="ECO:0000256" key="2">
    <source>
        <dbReference type="SAM" id="SignalP"/>
    </source>
</evidence>
<evidence type="ECO:0000313" key="4">
    <source>
        <dbReference type="EMBL" id="GAA4693565.1"/>
    </source>
</evidence>
<dbReference type="RefSeq" id="WP_345268139.1">
    <property type="nucleotide sequence ID" value="NZ_BAABIM010000004.1"/>
</dbReference>
<dbReference type="Proteomes" id="UP001500621">
    <property type="component" value="Unassembled WGS sequence"/>
</dbReference>
<proteinExistence type="predicted"/>
<dbReference type="Pfam" id="PF10648">
    <property type="entry name" value="Gmad2"/>
    <property type="match status" value="1"/>
</dbReference>
<dbReference type="InterPro" id="IPR018911">
    <property type="entry name" value="Gmad2_Ig-like_dom"/>
</dbReference>